<feature type="signal peptide" evidence="1">
    <location>
        <begin position="1"/>
        <end position="21"/>
    </location>
</feature>
<proteinExistence type="predicted"/>
<evidence type="ECO:0000256" key="1">
    <source>
        <dbReference type="SAM" id="SignalP"/>
    </source>
</evidence>
<organism evidence="2">
    <name type="scientific">Rheinheimera sp. BAL341</name>
    <dbReference type="NCBI Taxonomy" id="1708203"/>
    <lineage>
        <taxon>Bacteria</taxon>
        <taxon>Pseudomonadati</taxon>
        <taxon>Pseudomonadota</taxon>
        <taxon>Gammaproteobacteria</taxon>
        <taxon>Chromatiales</taxon>
        <taxon>Chromatiaceae</taxon>
        <taxon>Rheinheimera</taxon>
    </lineage>
</organism>
<dbReference type="InterPro" id="IPR035406">
    <property type="entry name" value="DUF5412"/>
</dbReference>
<evidence type="ECO:0008006" key="3">
    <source>
        <dbReference type="Google" id="ProtNLM"/>
    </source>
</evidence>
<gene>
    <name evidence="2" type="ORF">BAL341_164</name>
</gene>
<dbReference type="EMBL" id="CAAJGR010000042">
    <property type="protein sequence ID" value="VHO00588.1"/>
    <property type="molecule type" value="Genomic_DNA"/>
</dbReference>
<feature type="chain" id="PRO_5019731306" description="Lipoprotein" evidence="1">
    <location>
        <begin position="22"/>
        <end position="138"/>
    </location>
</feature>
<protein>
    <recommendedName>
        <fullName evidence="3">Lipoprotein</fullName>
    </recommendedName>
</protein>
<reference evidence="2" key="1">
    <citation type="submission" date="2019-04" db="EMBL/GenBank/DDBJ databases">
        <authorList>
            <person name="Brambilla D."/>
        </authorList>
    </citation>
    <scope>NUCLEOTIDE SEQUENCE</scope>
    <source>
        <strain evidence="2">BAL1</strain>
    </source>
</reference>
<keyword evidence="1" id="KW-0732">Signal</keyword>
<dbReference type="AlphaFoldDB" id="A0A486XID6"/>
<sequence>MKLWKKIALSLAMLLVSFSLAIAGLVAYVTNDMCGNDMFSEVLSPNGKHKVVVFQRDCGATTGFSTQISIMGSNEELENESGNIYIIDGHPKDVSPVIKWASDTELNIDRNLSGSEYKAESSWGFLKKIKVTYGTGSS</sequence>
<evidence type="ECO:0000313" key="2">
    <source>
        <dbReference type="EMBL" id="VHO00588.1"/>
    </source>
</evidence>
<dbReference type="Pfam" id="PF17428">
    <property type="entry name" value="DUF5412"/>
    <property type="match status" value="1"/>
</dbReference>
<name>A0A486XID6_9GAMM</name>
<accession>A0A486XID6</accession>